<comment type="caution">
    <text evidence="2">The sequence shown here is derived from an EMBL/GenBank/DDBJ whole genome shotgun (WGS) entry which is preliminary data.</text>
</comment>
<reference evidence="2 3" key="1">
    <citation type="journal article" date="2016" name="Int. J. Syst. Evol. Microbiol.">
        <title>Arsenicitalea aurantiaca gen. nov., sp. nov., a new member of the family Hyphomicrobiaceae, isolated from high-arsenic sediment.</title>
        <authorList>
            <person name="Mu Y."/>
            <person name="Zhou L."/>
            <person name="Zeng X.C."/>
            <person name="Liu L."/>
            <person name="Pan Y."/>
            <person name="Chen X."/>
            <person name="Wang J."/>
            <person name="Li S."/>
            <person name="Li W.J."/>
            <person name="Wang Y."/>
        </authorList>
    </citation>
    <scope>NUCLEOTIDE SEQUENCE [LARGE SCALE GENOMIC DNA]</scope>
    <source>
        <strain evidence="2 3">42-50</strain>
    </source>
</reference>
<dbReference type="AlphaFoldDB" id="A0A433XBC7"/>
<keyword evidence="3" id="KW-1185">Reference proteome</keyword>
<dbReference type="Proteomes" id="UP000281547">
    <property type="component" value="Unassembled WGS sequence"/>
</dbReference>
<evidence type="ECO:0000313" key="3">
    <source>
        <dbReference type="Proteomes" id="UP000281547"/>
    </source>
</evidence>
<proteinExistence type="predicted"/>
<evidence type="ECO:0000313" key="2">
    <source>
        <dbReference type="EMBL" id="RUT31401.1"/>
    </source>
</evidence>
<dbReference type="EMBL" id="RZNJ01000003">
    <property type="protein sequence ID" value="RUT31401.1"/>
    <property type="molecule type" value="Genomic_DNA"/>
</dbReference>
<name>A0A433XBC7_9HYPH</name>
<dbReference type="Gene3D" id="2.130.10.10">
    <property type="entry name" value="YVTN repeat-like/Quinoprotein amine dehydrogenase"/>
    <property type="match status" value="1"/>
</dbReference>
<accession>A0A433XBC7</accession>
<feature type="chain" id="PRO_5019229956" description="YncE family protein" evidence="1">
    <location>
        <begin position="23"/>
        <end position="398"/>
    </location>
</feature>
<dbReference type="InterPro" id="IPR015943">
    <property type="entry name" value="WD40/YVTN_repeat-like_dom_sf"/>
</dbReference>
<dbReference type="OrthoDB" id="9810636at2"/>
<organism evidence="2 3">
    <name type="scientific">Arsenicitalea aurantiaca</name>
    <dbReference type="NCBI Taxonomy" id="1783274"/>
    <lineage>
        <taxon>Bacteria</taxon>
        <taxon>Pseudomonadati</taxon>
        <taxon>Pseudomonadota</taxon>
        <taxon>Alphaproteobacteria</taxon>
        <taxon>Hyphomicrobiales</taxon>
        <taxon>Devosiaceae</taxon>
        <taxon>Arsenicitalea</taxon>
    </lineage>
</organism>
<dbReference type="InterPro" id="IPR011044">
    <property type="entry name" value="Quino_amine_DH_bsu"/>
</dbReference>
<evidence type="ECO:0000256" key="1">
    <source>
        <dbReference type="SAM" id="SignalP"/>
    </source>
</evidence>
<evidence type="ECO:0008006" key="4">
    <source>
        <dbReference type="Google" id="ProtNLM"/>
    </source>
</evidence>
<keyword evidence="1" id="KW-0732">Signal</keyword>
<dbReference type="RefSeq" id="WP_127188646.1">
    <property type="nucleotide sequence ID" value="NZ_RZNJ01000003.1"/>
</dbReference>
<protein>
    <recommendedName>
        <fullName evidence="4">YncE family protein</fullName>
    </recommendedName>
</protein>
<sequence>MTPRSFGLALALLGLALGSARADDGAAAWRLFVSDHAEPVLSVIDAEAGAVIETLPLSAPASLYAGETGRTVYAVQGRAGRVTAIASGIAVEDHGDHADLVLSPPRLTGFEVEGENPVHFVEHGGVWAAFFDDEGLARLFSDAEALSGEAGLRTVDAGVPHHGVVVPFGAHDLVSVPHPEDPTNLPVGIAALDRDGNRVGEIAPCPELHGEAKSGTLVAFACETGLLVASAGGSAPRITHLPYAETLPEGKATTLLGGRGLQYFLGNYGASGLVLIDPTEADAFRHLALPARRVHFTVDPVRPRFAYVATEDGQLHRLDVIAGTILESLSLTEPYSMDGHWSDPRPRIAVAGEAIYLTDPREGRVLRVDAETFVPEGEIAVGGAPFNIIAIGGSGRTH</sequence>
<feature type="signal peptide" evidence="1">
    <location>
        <begin position="1"/>
        <end position="22"/>
    </location>
</feature>
<dbReference type="SUPFAM" id="SSF50969">
    <property type="entry name" value="YVTN repeat-like/Quinoprotein amine dehydrogenase"/>
    <property type="match status" value="1"/>
</dbReference>
<gene>
    <name evidence="2" type="ORF">EMQ25_11165</name>
</gene>